<dbReference type="STRING" id="1321606.SAMD00020551_3033"/>
<dbReference type="RefSeq" id="WP_156972692.1">
    <property type="nucleotide sequence ID" value="NZ_BASE01000071.1"/>
</dbReference>
<keyword evidence="1" id="KW-1133">Transmembrane helix</keyword>
<feature type="transmembrane region" description="Helical" evidence="1">
    <location>
        <begin position="12"/>
        <end position="38"/>
    </location>
</feature>
<feature type="transmembrane region" description="Helical" evidence="1">
    <location>
        <begin position="90"/>
        <end position="112"/>
    </location>
</feature>
<comment type="caution">
    <text evidence="2">The sequence shown here is derived from an EMBL/GenBank/DDBJ whole genome shotgun (WGS) entry which is preliminary data.</text>
</comment>
<keyword evidence="1" id="KW-0812">Transmembrane</keyword>
<dbReference type="EMBL" id="BASE01000071">
    <property type="protein sequence ID" value="GAM14879.1"/>
    <property type="molecule type" value="Genomic_DNA"/>
</dbReference>
<dbReference type="Proteomes" id="UP000031014">
    <property type="component" value="Unassembled WGS sequence"/>
</dbReference>
<evidence type="ECO:0000313" key="2">
    <source>
        <dbReference type="EMBL" id="GAM14879.1"/>
    </source>
</evidence>
<reference evidence="2 3" key="1">
    <citation type="submission" date="2013-06" db="EMBL/GenBank/DDBJ databases">
        <title>Whole genome shotgun sequence of Bacillus selenatarsenatis SF-1.</title>
        <authorList>
            <person name="Kuroda M."/>
            <person name="Sei K."/>
            <person name="Yamashita M."/>
            <person name="Ike M."/>
        </authorList>
    </citation>
    <scope>NUCLEOTIDE SEQUENCE [LARGE SCALE GENOMIC DNA]</scope>
    <source>
        <strain evidence="2 3">SF-1</strain>
    </source>
</reference>
<proteinExistence type="predicted"/>
<protein>
    <submittedName>
        <fullName evidence="2">CDS_ID OB0980</fullName>
    </submittedName>
</protein>
<accession>A0A0A8X6K7</accession>
<dbReference type="OrthoDB" id="2449392at2"/>
<keyword evidence="3" id="KW-1185">Reference proteome</keyword>
<organism evidence="2 3">
    <name type="scientific">Mesobacillus selenatarsenatis (strain DSM 18680 / JCM 14380 / FERM P-15431 / SF-1)</name>
    <dbReference type="NCBI Taxonomy" id="1321606"/>
    <lineage>
        <taxon>Bacteria</taxon>
        <taxon>Bacillati</taxon>
        <taxon>Bacillota</taxon>
        <taxon>Bacilli</taxon>
        <taxon>Bacillales</taxon>
        <taxon>Bacillaceae</taxon>
        <taxon>Mesobacillus</taxon>
    </lineage>
</organism>
<gene>
    <name evidence="2" type="ORF">SAMD00020551_3033</name>
</gene>
<name>A0A0A8X6K7_MESS1</name>
<evidence type="ECO:0000256" key="1">
    <source>
        <dbReference type="SAM" id="Phobius"/>
    </source>
</evidence>
<feature type="transmembrane region" description="Helical" evidence="1">
    <location>
        <begin position="58"/>
        <end position="78"/>
    </location>
</feature>
<evidence type="ECO:0000313" key="3">
    <source>
        <dbReference type="Proteomes" id="UP000031014"/>
    </source>
</evidence>
<dbReference type="AlphaFoldDB" id="A0A0A8X6K7"/>
<sequence>MMARLSFNTENSSNIILVTAIILIISSLFMPLVFVYIIQDYLYLSADKWFYDTPSSAYVIFMVGMLWIAVTLFLYLFFTWKFEWKGIKWITLLIMLGCVPFFMFGVSNYYYLDDQGMHFNDYKTFNTVNSYYWEDVKEAKEIFVKSNGVTVVDHLNLVTKAGDVIELPYNSKVQNNRFKIMEKLQENNVPLTNNMGDLYE</sequence>
<keyword evidence="1" id="KW-0472">Membrane</keyword>